<accession>A0A0F9UXF7</accession>
<proteinExistence type="predicted"/>
<evidence type="ECO:0000256" key="1">
    <source>
        <dbReference type="SAM" id="MobiDB-lite"/>
    </source>
</evidence>
<evidence type="ECO:0000313" key="2">
    <source>
        <dbReference type="EMBL" id="KKN58288.1"/>
    </source>
</evidence>
<reference evidence="2" key="1">
    <citation type="journal article" date="2015" name="Nature">
        <title>Complex archaea that bridge the gap between prokaryotes and eukaryotes.</title>
        <authorList>
            <person name="Spang A."/>
            <person name="Saw J.H."/>
            <person name="Jorgensen S.L."/>
            <person name="Zaremba-Niedzwiedzka K."/>
            <person name="Martijn J."/>
            <person name="Lind A.E."/>
            <person name="van Eijk R."/>
            <person name="Schleper C."/>
            <person name="Guy L."/>
            <person name="Ettema T.J."/>
        </authorList>
    </citation>
    <scope>NUCLEOTIDE SEQUENCE</scope>
</reference>
<feature type="region of interest" description="Disordered" evidence="1">
    <location>
        <begin position="30"/>
        <end position="53"/>
    </location>
</feature>
<name>A0A0F9UXF7_9ZZZZ</name>
<dbReference type="AlphaFoldDB" id="A0A0F9UXF7"/>
<protein>
    <submittedName>
        <fullName evidence="2">Uncharacterized protein</fullName>
    </submittedName>
</protein>
<organism evidence="2">
    <name type="scientific">marine sediment metagenome</name>
    <dbReference type="NCBI Taxonomy" id="412755"/>
    <lineage>
        <taxon>unclassified sequences</taxon>
        <taxon>metagenomes</taxon>
        <taxon>ecological metagenomes</taxon>
    </lineage>
</organism>
<sequence>MVIVYILGTIVLAIVLSILCPTDGTEMWRGNSRGFTKEDYPPMPSVKPPREGV</sequence>
<gene>
    <name evidence="2" type="ORF">LCGC14_0553680</name>
</gene>
<comment type="caution">
    <text evidence="2">The sequence shown here is derived from an EMBL/GenBank/DDBJ whole genome shotgun (WGS) entry which is preliminary data.</text>
</comment>
<dbReference type="EMBL" id="LAZR01000768">
    <property type="protein sequence ID" value="KKN58288.1"/>
    <property type="molecule type" value="Genomic_DNA"/>
</dbReference>